<feature type="transmembrane region" description="Helical" evidence="1">
    <location>
        <begin position="257"/>
        <end position="282"/>
    </location>
</feature>
<organism evidence="4 5">
    <name type="scientific">Sinisalibacter aestuarii</name>
    <dbReference type="NCBI Taxonomy" id="2949426"/>
    <lineage>
        <taxon>Bacteria</taxon>
        <taxon>Pseudomonadati</taxon>
        <taxon>Pseudomonadota</taxon>
        <taxon>Alphaproteobacteria</taxon>
        <taxon>Rhodobacterales</taxon>
        <taxon>Roseobacteraceae</taxon>
        <taxon>Sinisalibacter</taxon>
    </lineage>
</organism>
<gene>
    <name evidence="4" type="ORF">STA1M1_08730</name>
</gene>
<feature type="chain" id="PRO_5045945392" description="DUF8173 domain-containing protein" evidence="2">
    <location>
        <begin position="20"/>
        <end position="374"/>
    </location>
</feature>
<name>A0ABQ5LPS3_9RHOB</name>
<reference evidence="4" key="1">
    <citation type="journal article" date="2023" name="Int. J. Syst. Evol. Microbiol.">
        <title>Sinisalibacter aestuarii sp. nov., isolated from estuarine sediment of the Arakawa River.</title>
        <authorList>
            <person name="Arafat S.T."/>
            <person name="Hirano S."/>
            <person name="Sato A."/>
            <person name="Takeuchi K."/>
            <person name="Yasuda T."/>
            <person name="Terahara T."/>
            <person name="Hamada M."/>
            <person name="Kobayashi T."/>
        </authorList>
    </citation>
    <scope>NUCLEOTIDE SEQUENCE</scope>
    <source>
        <strain evidence="4">B-399</strain>
    </source>
</reference>
<keyword evidence="1" id="KW-0472">Membrane</keyword>
<feature type="transmembrane region" description="Helical" evidence="1">
    <location>
        <begin position="348"/>
        <end position="366"/>
    </location>
</feature>
<feature type="transmembrane region" description="Helical" evidence="1">
    <location>
        <begin position="326"/>
        <end position="342"/>
    </location>
</feature>
<dbReference type="RefSeq" id="WP_281840942.1">
    <property type="nucleotide sequence ID" value="NZ_BROH01000001.1"/>
</dbReference>
<feature type="signal peptide" evidence="2">
    <location>
        <begin position="1"/>
        <end position="19"/>
    </location>
</feature>
<keyword evidence="5" id="KW-1185">Reference proteome</keyword>
<dbReference type="Proteomes" id="UP001144205">
    <property type="component" value="Unassembled WGS sequence"/>
</dbReference>
<keyword evidence="1" id="KW-0812">Transmembrane</keyword>
<dbReference type="InterPro" id="IPR058486">
    <property type="entry name" value="DUF8173"/>
</dbReference>
<feature type="transmembrane region" description="Helical" evidence="1">
    <location>
        <begin position="288"/>
        <end position="314"/>
    </location>
</feature>
<evidence type="ECO:0000313" key="4">
    <source>
        <dbReference type="EMBL" id="GKY87004.1"/>
    </source>
</evidence>
<protein>
    <recommendedName>
        <fullName evidence="3">DUF8173 domain-containing protein</fullName>
    </recommendedName>
</protein>
<feature type="domain" description="DUF8173" evidence="3">
    <location>
        <begin position="219"/>
        <end position="365"/>
    </location>
</feature>
<keyword evidence="2" id="KW-0732">Signal</keyword>
<evidence type="ECO:0000313" key="5">
    <source>
        <dbReference type="Proteomes" id="UP001144205"/>
    </source>
</evidence>
<evidence type="ECO:0000256" key="2">
    <source>
        <dbReference type="SAM" id="SignalP"/>
    </source>
</evidence>
<dbReference type="EMBL" id="BROH01000001">
    <property type="protein sequence ID" value="GKY87004.1"/>
    <property type="molecule type" value="Genomic_DNA"/>
</dbReference>
<feature type="transmembrane region" description="Helical" evidence="1">
    <location>
        <begin position="220"/>
        <end position="245"/>
    </location>
</feature>
<sequence>MRRILLPILLIVLAAPALAQDAADWRFGGDAYLAGRNVTLAGDAVQDLFIAGDKVTARADIEGTAHMAGRYVTLESRVGQNFYGVGMAVEVDGTVAGNVTAAGDSVIVSEPVSGNLRATGSSVDITAPVAGNAILGGEHVTLDATVGGDLALAAANVDWGDGARVAGEVHIYADDPSSIEVPSSVAGSDRVILHEMGEWDDVDGMPSVDRPGFFQRLTGWLGGVLVVGVLGTIFAAVAPGYLAGLRERALSRPLRTGAVGFVGLSALVGSVVFLAMTGIGIVLVPVSIIAAVLLGILGYVIGAYAIGVWAFGMAGRGMPDSTGDRAIAAFAGAAIGALIGLIPWLGWLAVMAIFLVGAGALVARIMKLGVADMA</sequence>
<proteinExistence type="predicted"/>
<dbReference type="Pfam" id="PF26514">
    <property type="entry name" value="DUF8173"/>
    <property type="match status" value="1"/>
</dbReference>
<accession>A0ABQ5LPS3</accession>
<keyword evidence="1" id="KW-1133">Transmembrane helix</keyword>
<evidence type="ECO:0000259" key="3">
    <source>
        <dbReference type="Pfam" id="PF26514"/>
    </source>
</evidence>
<comment type="caution">
    <text evidence="4">The sequence shown here is derived from an EMBL/GenBank/DDBJ whole genome shotgun (WGS) entry which is preliminary data.</text>
</comment>
<evidence type="ECO:0000256" key="1">
    <source>
        <dbReference type="SAM" id="Phobius"/>
    </source>
</evidence>